<evidence type="ECO:0000259" key="1">
    <source>
        <dbReference type="Pfam" id="PF13439"/>
    </source>
</evidence>
<dbReference type="SUPFAM" id="SSF53756">
    <property type="entry name" value="UDP-Glycosyltransferase/glycogen phosphorylase"/>
    <property type="match status" value="1"/>
</dbReference>
<protein>
    <submittedName>
        <fullName evidence="2">Glycosyl transferase group 1</fullName>
    </submittedName>
</protein>
<dbReference type="GO" id="GO:0016757">
    <property type="term" value="F:glycosyltransferase activity"/>
    <property type="evidence" value="ECO:0007669"/>
    <property type="project" value="UniProtKB-ARBA"/>
</dbReference>
<dbReference type="PANTHER" id="PTHR12526">
    <property type="entry name" value="GLYCOSYLTRANSFERASE"/>
    <property type="match status" value="1"/>
</dbReference>
<evidence type="ECO:0000313" key="2">
    <source>
        <dbReference type="EMBL" id="ACL66233.1"/>
    </source>
</evidence>
<dbReference type="Pfam" id="PF13692">
    <property type="entry name" value="Glyco_trans_1_4"/>
    <property type="match status" value="1"/>
</dbReference>
<keyword evidence="3" id="KW-1185">Reference proteome</keyword>
<dbReference type="PANTHER" id="PTHR12526:SF595">
    <property type="entry name" value="BLL5217 PROTEIN"/>
    <property type="match status" value="1"/>
</dbReference>
<feature type="domain" description="Glycosyltransferase subfamily 4-like N-terminal" evidence="1">
    <location>
        <begin position="18"/>
        <end position="134"/>
    </location>
</feature>
<gene>
    <name evidence="2" type="ordered locus">A2cp1_2896</name>
</gene>
<dbReference type="AlphaFoldDB" id="B8JET7"/>
<reference evidence="2" key="1">
    <citation type="submission" date="2009-01" db="EMBL/GenBank/DDBJ databases">
        <title>Complete sequence of Anaeromyxobacter dehalogenans 2CP-1.</title>
        <authorList>
            <consortium name="US DOE Joint Genome Institute"/>
            <person name="Lucas S."/>
            <person name="Copeland A."/>
            <person name="Lapidus A."/>
            <person name="Glavina del Rio T."/>
            <person name="Dalin E."/>
            <person name="Tice H."/>
            <person name="Bruce D."/>
            <person name="Goodwin L."/>
            <person name="Pitluck S."/>
            <person name="Saunders E."/>
            <person name="Brettin T."/>
            <person name="Detter J.C."/>
            <person name="Han C."/>
            <person name="Larimer F."/>
            <person name="Land M."/>
            <person name="Hauser L."/>
            <person name="Kyrpides N."/>
            <person name="Ovchinnikova G."/>
            <person name="Beliaev A.S."/>
            <person name="Richardson P."/>
        </authorList>
    </citation>
    <scope>NUCLEOTIDE SEQUENCE</scope>
    <source>
        <strain evidence="2">2CP-1</strain>
    </source>
</reference>
<dbReference type="RefSeq" id="WP_012633980.1">
    <property type="nucleotide sequence ID" value="NC_011891.1"/>
</dbReference>
<dbReference type="Proteomes" id="UP000007089">
    <property type="component" value="Chromosome"/>
</dbReference>
<organism evidence="2 3">
    <name type="scientific">Anaeromyxobacter dehalogenans (strain ATCC BAA-258 / DSM 21875 / 2CP-1)</name>
    <dbReference type="NCBI Taxonomy" id="455488"/>
    <lineage>
        <taxon>Bacteria</taxon>
        <taxon>Pseudomonadati</taxon>
        <taxon>Myxococcota</taxon>
        <taxon>Myxococcia</taxon>
        <taxon>Myxococcales</taxon>
        <taxon>Cystobacterineae</taxon>
        <taxon>Anaeromyxobacteraceae</taxon>
        <taxon>Anaeromyxobacter</taxon>
    </lineage>
</organism>
<keyword evidence="2" id="KW-0808">Transferase</keyword>
<accession>B8JET7</accession>
<dbReference type="InterPro" id="IPR028098">
    <property type="entry name" value="Glyco_trans_4-like_N"/>
</dbReference>
<name>B8JET7_ANAD2</name>
<dbReference type="CAZy" id="GT4">
    <property type="family name" value="Glycosyltransferase Family 4"/>
</dbReference>
<dbReference type="Gene3D" id="3.40.50.2000">
    <property type="entry name" value="Glycogen Phosphorylase B"/>
    <property type="match status" value="2"/>
</dbReference>
<dbReference type="HOGENOM" id="CLU_042257_1_0_7"/>
<sequence>MHVAIVSTPFVAVPPPAYGGTELVVDALARALVRAGHRVAVFATGDSRVPGLRATFEAPVWPPEPYAELLHCRFAAAEIARGGFDVVHAHLPAMLAFAGALPAPVVYTLHHAPDPALARFYARVPAVLRVAISRRQAELSSPPAHRVIHHGLDPVLYPDVREGDGGGGAFFLGRLSWCKAPEVAVEAARRAGLRIDVAGDVHGEDDHPEAWDEEVLSPSLAAPHVSWTRRAGLADKRRLLARARALLVPLRWEEPFGLVMIEALLAGCPVVAFPLGAAPEIVVDGADGFLVRSAAEMAAALGRAARLDRREIQRRARERFSADRMAADYVAAYRAAAARAEPAVPAVGEGGEWTTVAP</sequence>
<dbReference type="EMBL" id="CP001359">
    <property type="protein sequence ID" value="ACL66233.1"/>
    <property type="molecule type" value="Genomic_DNA"/>
</dbReference>
<dbReference type="KEGG" id="acp:A2cp1_2896"/>
<evidence type="ECO:0000313" key="3">
    <source>
        <dbReference type="Proteomes" id="UP000007089"/>
    </source>
</evidence>
<dbReference type="Pfam" id="PF13439">
    <property type="entry name" value="Glyco_transf_4"/>
    <property type="match status" value="1"/>
</dbReference>
<proteinExistence type="predicted"/>